<feature type="domain" description="Cytochrome c" evidence="8">
    <location>
        <begin position="26"/>
        <end position="109"/>
    </location>
</feature>
<evidence type="ECO:0000256" key="6">
    <source>
        <dbReference type="PROSITE-ProRule" id="PRU00433"/>
    </source>
</evidence>
<evidence type="ECO:0000256" key="3">
    <source>
        <dbReference type="ARBA" id="ARBA00022723"/>
    </source>
</evidence>
<evidence type="ECO:0000256" key="1">
    <source>
        <dbReference type="ARBA" id="ARBA00022448"/>
    </source>
</evidence>
<evidence type="ECO:0000256" key="5">
    <source>
        <dbReference type="ARBA" id="ARBA00023004"/>
    </source>
</evidence>
<dbReference type="AlphaFoldDB" id="A0A4P7HLB2"/>
<feature type="chain" id="PRO_5020754688" evidence="7">
    <location>
        <begin position="24"/>
        <end position="116"/>
    </location>
</feature>
<sequence length="116" mass="12310">MTLLHRAAALVAMAGLHVGPAFAQTDDPAPGAQQAGSNLTQTCRVCHGLDGVGTNPIIPNIGGQSPEYLSKALQDYRAGRREDPQMSIIASDLSDDDIRNLAAWYASITATYEMPK</sequence>
<dbReference type="RefSeq" id="WP_135312195.1">
    <property type="nucleotide sequence ID" value="NZ_CP038439.1"/>
</dbReference>
<dbReference type="Pfam" id="PF13442">
    <property type="entry name" value="Cytochrome_CBB3"/>
    <property type="match status" value="1"/>
</dbReference>
<dbReference type="Gene3D" id="1.10.760.10">
    <property type="entry name" value="Cytochrome c-like domain"/>
    <property type="match status" value="1"/>
</dbReference>
<dbReference type="SUPFAM" id="SSF46626">
    <property type="entry name" value="Cytochrome c"/>
    <property type="match status" value="1"/>
</dbReference>
<dbReference type="GO" id="GO:0020037">
    <property type="term" value="F:heme binding"/>
    <property type="evidence" value="ECO:0007669"/>
    <property type="project" value="InterPro"/>
</dbReference>
<accession>A0A4P7HLB2</accession>
<dbReference type="InterPro" id="IPR009056">
    <property type="entry name" value="Cyt_c-like_dom"/>
</dbReference>
<dbReference type="EMBL" id="CP038439">
    <property type="protein sequence ID" value="QBX33901.1"/>
    <property type="molecule type" value="Genomic_DNA"/>
</dbReference>
<dbReference type="PANTHER" id="PTHR33751">
    <property type="entry name" value="CBB3-TYPE CYTOCHROME C OXIDASE SUBUNIT FIXP"/>
    <property type="match status" value="1"/>
</dbReference>
<evidence type="ECO:0000256" key="2">
    <source>
        <dbReference type="ARBA" id="ARBA00022617"/>
    </source>
</evidence>
<keyword evidence="2 6" id="KW-0349">Heme</keyword>
<dbReference type="PROSITE" id="PS51007">
    <property type="entry name" value="CYTC"/>
    <property type="match status" value="1"/>
</dbReference>
<dbReference type="InterPro" id="IPR036909">
    <property type="entry name" value="Cyt_c-like_dom_sf"/>
</dbReference>
<feature type="signal peptide" evidence="7">
    <location>
        <begin position="1"/>
        <end position="23"/>
    </location>
</feature>
<keyword evidence="3 6" id="KW-0479">Metal-binding</keyword>
<evidence type="ECO:0000313" key="9">
    <source>
        <dbReference type="EMBL" id="QBX33901.1"/>
    </source>
</evidence>
<evidence type="ECO:0000313" key="10">
    <source>
        <dbReference type="Proteomes" id="UP000296374"/>
    </source>
</evidence>
<dbReference type="GO" id="GO:0009055">
    <property type="term" value="F:electron transfer activity"/>
    <property type="evidence" value="ECO:0007669"/>
    <property type="project" value="InterPro"/>
</dbReference>
<organism evidence="9 10">
    <name type="scientific">Paracoccus liaowanqingii</name>
    <dbReference type="NCBI Taxonomy" id="2560053"/>
    <lineage>
        <taxon>Bacteria</taxon>
        <taxon>Pseudomonadati</taxon>
        <taxon>Pseudomonadota</taxon>
        <taxon>Alphaproteobacteria</taxon>
        <taxon>Rhodobacterales</taxon>
        <taxon>Paracoccaceae</taxon>
        <taxon>Paracoccus</taxon>
    </lineage>
</organism>
<dbReference type="InterPro" id="IPR050597">
    <property type="entry name" value="Cytochrome_c_Oxidase_Subunit"/>
</dbReference>
<gene>
    <name evidence="9" type="ORF">E4191_03595</name>
</gene>
<name>A0A4P7HLB2_9RHOB</name>
<keyword evidence="4" id="KW-0249">Electron transport</keyword>
<reference evidence="10" key="1">
    <citation type="submission" date="2019-03" db="EMBL/GenBank/DDBJ databases">
        <authorList>
            <person name="Li J."/>
        </authorList>
    </citation>
    <scope>NUCLEOTIDE SEQUENCE [LARGE SCALE GENOMIC DNA]</scope>
    <source>
        <strain evidence="10">2251</strain>
    </source>
</reference>
<proteinExistence type="predicted"/>
<dbReference type="PANTHER" id="PTHR33751:SF9">
    <property type="entry name" value="CYTOCHROME C4"/>
    <property type="match status" value="1"/>
</dbReference>
<dbReference type="Proteomes" id="UP000296374">
    <property type="component" value="Chromosome"/>
</dbReference>
<dbReference type="KEGG" id="plia:E4191_03595"/>
<dbReference type="GO" id="GO:0046872">
    <property type="term" value="F:metal ion binding"/>
    <property type="evidence" value="ECO:0007669"/>
    <property type="project" value="UniProtKB-KW"/>
</dbReference>
<keyword evidence="5 6" id="KW-0408">Iron</keyword>
<evidence type="ECO:0000259" key="8">
    <source>
        <dbReference type="PROSITE" id="PS51007"/>
    </source>
</evidence>
<evidence type="ECO:0000256" key="4">
    <source>
        <dbReference type="ARBA" id="ARBA00022982"/>
    </source>
</evidence>
<protein>
    <submittedName>
        <fullName evidence="9">Cytochrome c</fullName>
    </submittedName>
</protein>
<keyword evidence="1" id="KW-0813">Transport</keyword>
<keyword evidence="7" id="KW-0732">Signal</keyword>
<evidence type="ECO:0000256" key="7">
    <source>
        <dbReference type="SAM" id="SignalP"/>
    </source>
</evidence>